<sequence length="225" mass="25507">MSKRTLYAHFRTKDELVLAHLKDLASTGHTLEGVLVREEVPAKERILALFDPPPAGTDPVRGCPFTDAAVEFPDPQNAVHSYARERKLLMVRLVANLVAELGCRQPTVLAEQLVTLADGAASRAMVLGEADYGRHARAAAEILLDNADYDHLRRWLSSRGIRHRIARKGVEPSTRLGRRRWVVERTAYWLAGCRRLHRRYERKPEHFLAFVGIAALRICFRRLTS</sequence>
<dbReference type="SUPFAM" id="SSF48498">
    <property type="entry name" value="Tetracyclin repressor-like, C-terminal domain"/>
    <property type="match status" value="1"/>
</dbReference>
<gene>
    <name evidence="1" type="ORF">GCM10012285_37370</name>
</gene>
<dbReference type="Gene3D" id="1.10.357.10">
    <property type="entry name" value="Tetracycline Repressor, domain 2"/>
    <property type="match status" value="1"/>
</dbReference>
<dbReference type="Proteomes" id="UP000600080">
    <property type="component" value="Unassembled WGS sequence"/>
</dbReference>
<dbReference type="EMBL" id="BMND01000015">
    <property type="protein sequence ID" value="GGN49342.1"/>
    <property type="molecule type" value="Genomic_DNA"/>
</dbReference>
<comment type="caution">
    <text evidence="1">The sequence shown here is derived from an EMBL/GenBank/DDBJ whole genome shotgun (WGS) entry which is preliminary data.</text>
</comment>
<dbReference type="PANTHER" id="PTHR30007">
    <property type="entry name" value="PHP DOMAIN PROTEIN"/>
    <property type="match status" value="1"/>
</dbReference>
<accession>A0ABQ2JJZ4</accession>
<organism evidence="1 2">
    <name type="scientific">Streptomyces kronopolitis</name>
    <dbReference type="NCBI Taxonomy" id="1612435"/>
    <lineage>
        <taxon>Bacteria</taxon>
        <taxon>Bacillati</taxon>
        <taxon>Actinomycetota</taxon>
        <taxon>Actinomycetes</taxon>
        <taxon>Kitasatosporales</taxon>
        <taxon>Streptomycetaceae</taxon>
        <taxon>Streptomyces</taxon>
    </lineage>
</organism>
<dbReference type="InterPro" id="IPR036271">
    <property type="entry name" value="Tet_transcr_reg_TetR-rel_C_sf"/>
</dbReference>
<reference evidence="2" key="1">
    <citation type="journal article" date="2019" name="Int. J. Syst. Evol. Microbiol.">
        <title>The Global Catalogue of Microorganisms (GCM) 10K type strain sequencing project: providing services to taxonomists for standard genome sequencing and annotation.</title>
        <authorList>
            <consortium name="The Broad Institute Genomics Platform"/>
            <consortium name="The Broad Institute Genome Sequencing Center for Infectious Disease"/>
            <person name="Wu L."/>
            <person name="Ma J."/>
        </authorList>
    </citation>
    <scope>NUCLEOTIDE SEQUENCE [LARGE SCALE GENOMIC DNA]</scope>
    <source>
        <strain evidence="2">CGMCC 4.7323</strain>
    </source>
</reference>
<protein>
    <recommendedName>
        <fullName evidence="3">Transposase</fullName>
    </recommendedName>
</protein>
<name>A0ABQ2JJZ4_9ACTN</name>
<evidence type="ECO:0008006" key="3">
    <source>
        <dbReference type="Google" id="ProtNLM"/>
    </source>
</evidence>
<evidence type="ECO:0000313" key="1">
    <source>
        <dbReference type="EMBL" id="GGN49342.1"/>
    </source>
</evidence>
<proteinExistence type="predicted"/>
<evidence type="ECO:0000313" key="2">
    <source>
        <dbReference type="Proteomes" id="UP000600080"/>
    </source>
</evidence>
<keyword evidence="2" id="KW-1185">Reference proteome</keyword>